<dbReference type="Proteomes" id="UP001480661">
    <property type="component" value="Segment"/>
</dbReference>
<gene>
    <name evidence="1" type="ORF">NoPa_00078</name>
</gene>
<protein>
    <submittedName>
        <fullName evidence="1">Uncharacterized protein</fullName>
    </submittedName>
</protein>
<dbReference type="EMBL" id="PP496415">
    <property type="protein sequence ID" value="WYV99417.1"/>
    <property type="molecule type" value="Genomic_DNA"/>
</dbReference>
<accession>A0AAX4MXQ3</accession>
<proteinExistence type="predicted"/>
<name>A0AAX4MXQ3_9CAUD</name>
<reference evidence="1 2" key="1">
    <citation type="submission" date="2024-03" db="EMBL/GenBank/DDBJ databases">
        <title>Isolation and characterization of a phage collection against Pseudomonas putida.</title>
        <authorList>
            <person name="Brauer A."/>
            <person name="Rosendahl S."/>
            <person name="Kangsep A."/>
            <person name="Rikberg R."/>
            <person name="Lewanczyk A.C."/>
            <person name="Horak R."/>
            <person name="Tamman H."/>
        </authorList>
    </citation>
    <scope>NUCLEOTIDE SEQUENCE [LARGE SCALE GENOMIC DNA]</scope>
</reference>
<keyword evidence="2" id="KW-1185">Reference proteome</keyword>
<sequence length="89" mass="10110">MRTILVEVLVPGVQIDQSNIHPRDRTSPEYTDDVKFKYTTLAKPDVGDLVHFKGGNYRFRHVIQVLDTMLGGCGEYSCTKYFQVTAEKA</sequence>
<organism evidence="1 2">
    <name type="scientific">Pseudomonas phage vB_PpuM-NoPa</name>
    <dbReference type="NCBI Taxonomy" id="3132619"/>
    <lineage>
        <taxon>Viruses</taxon>
        <taxon>Duplodnaviria</taxon>
        <taxon>Heunggongvirae</taxon>
        <taxon>Uroviricota</taxon>
        <taxon>Caudoviricetes</taxon>
        <taxon>Vandenendeviridae</taxon>
        <taxon>Gorskivirinae</taxon>
        <taxon>Tartuvirus</taxon>
        <taxon>Tartuvirus nopa</taxon>
    </lineage>
</organism>
<evidence type="ECO:0000313" key="1">
    <source>
        <dbReference type="EMBL" id="WYV99417.1"/>
    </source>
</evidence>
<evidence type="ECO:0000313" key="2">
    <source>
        <dbReference type="Proteomes" id="UP001480661"/>
    </source>
</evidence>